<accession>A0ABR3KYE1</accession>
<dbReference type="EMBL" id="JBEUSY010000068">
    <property type="protein sequence ID" value="KAL1245691.1"/>
    <property type="molecule type" value="Genomic_DNA"/>
</dbReference>
<reference evidence="1 2" key="1">
    <citation type="submission" date="2024-07" db="EMBL/GenBank/DDBJ databases">
        <title>Enhanced genomic and transcriptomic resources for Trichinella pseudospiralis and T. spiralis underpin the discovery of pronounced molecular differences between stages and species.</title>
        <authorList>
            <person name="Pasi K.K."/>
            <person name="La Rosa G."/>
            <person name="Gomez-Morales M.A."/>
            <person name="Tosini F."/>
            <person name="Sumanam S."/>
            <person name="Young N.D."/>
            <person name="Chang B.C."/>
            <person name="Robin G.B."/>
        </authorList>
    </citation>
    <scope>NUCLEOTIDE SEQUENCE [LARGE SCALE GENOMIC DNA]</scope>
    <source>
        <strain evidence="1">ISS534</strain>
    </source>
</reference>
<gene>
    <name evidence="1" type="ORF">TSPI_08355</name>
</gene>
<sequence length="256" mass="29621">MEENVAVYLFIYDQYPLVHNYHKDDSFLEEKLANNLEQDFVYIFISSISKWCILLMANQQYVAVLKFHFDRTTATLPARTMMTLEHCQLGHFGAAEILTPSGIHEALPIAVAICFVKICIRRCAVSNEHLCSASRLLSFEPTNAKHRIIVPFPLYENDCQTVKPHAVQSLFAVKWALEKWHSKPSNVKIALTVVGLCSDDREIIAETYKLLDKYGYYKREECLSPRDRQMLYMMIPEINFVNSSSLKIFSKLCHFR</sequence>
<protein>
    <submittedName>
        <fullName evidence="1">CDP-diacylglycerol--serine O-phosphatidyltransferase</fullName>
    </submittedName>
</protein>
<comment type="caution">
    <text evidence="1">The sequence shown here is derived from an EMBL/GenBank/DDBJ whole genome shotgun (WGS) entry which is preliminary data.</text>
</comment>
<proteinExistence type="predicted"/>
<evidence type="ECO:0000313" key="2">
    <source>
        <dbReference type="Proteomes" id="UP001558632"/>
    </source>
</evidence>
<evidence type="ECO:0000313" key="1">
    <source>
        <dbReference type="EMBL" id="KAL1245691.1"/>
    </source>
</evidence>
<keyword evidence="2" id="KW-1185">Reference proteome</keyword>
<organism evidence="1 2">
    <name type="scientific">Trichinella spiralis</name>
    <name type="common">Trichina worm</name>
    <dbReference type="NCBI Taxonomy" id="6334"/>
    <lineage>
        <taxon>Eukaryota</taxon>
        <taxon>Metazoa</taxon>
        <taxon>Ecdysozoa</taxon>
        <taxon>Nematoda</taxon>
        <taxon>Enoplea</taxon>
        <taxon>Dorylaimia</taxon>
        <taxon>Trichinellida</taxon>
        <taxon>Trichinellidae</taxon>
        <taxon>Trichinella</taxon>
    </lineage>
</organism>
<dbReference type="Proteomes" id="UP001558632">
    <property type="component" value="Unassembled WGS sequence"/>
</dbReference>
<name>A0ABR3KYE1_TRISP</name>